<dbReference type="EMBL" id="CP013342">
    <property type="protein sequence ID" value="AMU96065.1"/>
    <property type="molecule type" value="Genomic_DNA"/>
</dbReference>
<dbReference type="NCBIfam" id="NF004396">
    <property type="entry name" value="PRK05753.1"/>
    <property type="match status" value="1"/>
</dbReference>
<dbReference type="InterPro" id="IPR001437">
    <property type="entry name" value="Tscrpt_elong_fac_GreA/B_C"/>
</dbReference>
<dbReference type="Proteomes" id="UP000076234">
    <property type="component" value="Chromosome"/>
</dbReference>
<dbReference type="GO" id="GO:0003677">
    <property type="term" value="F:DNA binding"/>
    <property type="evidence" value="ECO:0007669"/>
    <property type="project" value="InterPro"/>
</dbReference>
<evidence type="ECO:0000259" key="1">
    <source>
        <dbReference type="Pfam" id="PF01272"/>
    </source>
</evidence>
<accession>A0A142W3F5</accession>
<dbReference type="GO" id="GO:0070063">
    <property type="term" value="F:RNA polymerase binding"/>
    <property type="evidence" value="ECO:0007669"/>
    <property type="project" value="InterPro"/>
</dbReference>
<proteinExistence type="predicted"/>
<dbReference type="GO" id="GO:0003746">
    <property type="term" value="F:translation elongation factor activity"/>
    <property type="evidence" value="ECO:0007669"/>
    <property type="project" value="UniProtKB-KW"/>
</dbReference>
<evidence type="ECO:0000313" key="3">
    <source>
        <dbReference type="Proteomes" id="UP000076234"/>
    </source>
</evidence>
<dbReference type="PANTHER" id="PTHR30437:SF5">
    <property type="entry name" value="REGULATOR OF NUCLEOSIDE DIPHOSPHATE KINASE"/>
    <property type="match status" value="1"/>
</dbReference>
<gene>
    <name evidence="2" type="ORF">AOA14_15770</name>
</gene>
<name>A0A142W3F5_9SPHN</name>
<dbReference type="RefSeq" id="WP_082819956.1">
    <property type="nucleotide sequence ID" value="NZ_CP013342.1"/>
</dbReference>
<organism evidence="2 3">
    <name type="scientific">Sphingopyxis terrae subsp. terrae NBRC 15098</name>
    <dbReference type="NCBI Taxonomy" id="1219058"/>
    <lineage>
        <taxon>Bacteria</taxon>
        <taxon>Pseudomonadati</taxon>
        <taxon>Pseudomonadota</taxon>
        <taxon>Alphaproteobacteria</taxon>
        <taxon>Sphingomonadales</taxon>
        <taxon>Sphingomonadaceae</taxon>
        <taxon>Sphingopyxis</taxon>
    </lineage>
</organism>
<dbReference type="AlphaFoldDB" id="A0A142W3F5"/>
<reference evidence="3" key="1">
    <citation type="submission" date="2015-11" db="EMBL/GenBank/DDBJ databases">
        <title>Complete genome sequence of a polyethylene glycol-degrading strain Sphingopyxis terrae strain 203-1 (NBRC 15098).</title>
        <authorList>
            <person name="Yoshiyuki O."/>
            <person name="Shouta N."/>
            <person name="Nagata Y."/>
            <person name="Numata M."/>
            <person name="Tsuchikane K."/>
            <person name="Hosoyama A."/>
            <person name="Yamazoe A."/>
            <person name="Tsuda M."/>
            <person name="Fujita N."/>
            <person name="Kawai F."/>
        </authorList>
    </citation>
    <scope>NUCLEOTIDE SEQUENCE [LARGE SCALE GENOMIC DNA]</scope>
    <source>
        <strain evidence="3">203-1</strain>
    </source>
</reference>
<dbReference type="PANTHER" id="PTHR30437">
    <property type="entry name" value="TRANSCRIPTION ELONGATION FACTOR GREA"/>
    <property type="match status" value="1"/>
</dbReference>
<keyword evidence="2" id="KW-0251">Elongation factor</keyword>
<dbReference type="InterPro" id="IPR036953">
    <property type="entry name" value="GreA/GreB_C_sf"/>
</dbReference>
<dbReference type="SUPFAM" id="SSF54534">
    <property type="entry name" value="FKBP-like"/>
    <property type="match status" value="1"/>
</dbReference>
<sequence>MTVAKTTLTKASKRPPIHMIDSEADALTDLALGIEKRMPQVSVLLMREIGRATVHKERHVPRDVVTMNSEVDFVDEASGAVRSVRLVYPSDADIASGRISILTPIGAGLIGMRAGSAILWPDRDGHERALTIRAVMQPPRAA</sequence>
<dbReference type="Gene3D" id="3.10.50.30">
    <property type="entry name" value="Transcription elongation factor, GreA/GreB, C-terminal domain"/>
    <property type="match status" value="1"/>
</dbReference>
<dbReference type="Pfam" id="PF01272">
    <property type="entry name" value="GreA_GreB"/>
    <property type="match status" value="1"/>
</dbReference>
<evidence type="ECO:0000313" key="2">
    <source>
        <dbReference type="EMBL" id="AMU96065.1"/>
    </source>
</evidence>
<dbReference type="GO" id="GO:0006354">
    <property type="term" value="P:DNA-templated transcription elongation"/>
    <property type="evidence" value="ECO:0007669"/>
    <property type="project" value="TreeGrafter"/>
</dbReference>
<dbReference type="GO" id="GO:0032784">
    <property type="term" value="P:regulation of DNA-templated transcription elongation"/>
    <property type="evidence" value="ECO:0007669"/>
    <property type="project" value="InterPro"/>
</dbReference>
<dbReference type="KEGG" id="ster:AOA14_15770"/>
<dbReference type="InterPro" id="IPR023459">
    <property type="entry name" value="Tscrpt_elong_fac_GreA/B_fam"/>
</dbReference>
<feature type="domain" description="Transcription elongation factor GreA/GreB C-terminal" evidence="1">
    <location>
        <begin position="61"/>
        <end position="135"/>
    </location>
</feature>
<reference evidence="2 3" key="2">
    <citation type="journal article" date="2016" name="Genome Announc.">
        <title>Complete Genome Sequence of Sphingopyxis terrae Strain 203-1 (NBRC 111660), a Polyethylene Glycol Degrader.</title>
        <authorList>
            <person name="Ohtsubo Y."/>
            <person name="Nonoyama S."/>
            <person name="Nagata Y."/>
            <person name="Numata M."/>
            <person name="Tsuchikane K."/>
            <person name="Hosoyama A."/>
            <person name="Yamazoe A."/>
            <person name="Tsuda M."/>
            <person name="Fujita N."/>
            <person name="Kawai F."/>
        </authorList>
    </citation>
    <scope>NUCLEOTIDE SEQUENCE [LARGE SCALE GENOMIC DNA]</scope>
    <source>
        <strain evidence="2 3">203-1</strain>
    </source>
</reference>
<dbReference type="STRING" id="1219058.AOA14_15770"/>
<protein>
    <submittedName>
        <fullName evidence="2">Transcription elongation factor GreAB</fullName>
    </submittedName>
</protein>
<keyword evidence="2" id="KW-0648">Protein biosynthesis</keyword>